<dbReference type="Gene3D" id="2.40.170.20">
    <property type="entry name" value="TonB-dependent receptor, beta-barrel domain"/>
    <property type="match status" value="1"/>
</dbReference>
<feature type="chain" id="PRO_5003140675" evidence="12">
    <location>
        <begin position="26"/>
        <end position="713"/>
    </location>
</feature>
<evidence type="ECO:0000313" key="15">
    <source>
        <dbReference type="EMBL" id="ADM10782.1"/>
    </source>
</evidence>
<keyword evidence="16" id="KW-1185">Reference proteome</keyword>
<keyword evidence="9 10" id="KW-0998">Cell outer membrane</keyword>
<dbReference type="InterPro" id="IPR037066">
    <property type="entry name" value="Plug_dom_sf"/>
</dbReference>
<evidence type="ECO:0000256" key="2">
    <source>
        <dbReference type="ARBA" id="ARBA00009810"/>
    </source>
</evidence>
<dbReference type="HOGENOM" id="CLU_008287_9_4_5"/>
<proteinExistence type="inferred from homology"/>
<gene>
    <name evidence="15" type="ordered locus">PB2503_00055</name>
</gene>
<evidence type="ECO:0000313" key="16">
    <source>
        <dbReference type="Proteomes" id="UP000001302"/>
    </source>
</evidence>
<dbReference type="InterPro" id="IPR012910">
    <property type="entry name" value="Plug_dom"/>
</dbReference>
<evidence type="ECO:0000256" key="10">
    <source>
        <dbReference type="PROSITE-ProRule" id="PRU01360"/>
    </source>
</evidence>
<protein>
    <submittedName>
        <fullName evidence="15">Putative TonB-dependent receptor for ferrichrome transport</fullName>
    </submittedName>
</protein>
<dbReference type="InterPro" id="IPR010105">
    <property type="entry name" value="TonB_sidphr_rcpt"/>
</dbReference>
<keyword evidence="6 11" id="KW-0798">TonB box</keyword>
<keyword evidence="7 10" id="KW-0472">Membrane</keyword>
<sequence>MTSLFRSAYLLTACSAVALLAPVSAQEADEDTITVVGIRQAYQGDFDPLEVPQAELTLDAEVLRNANALDLNDALDLSASVARQNNFGGLWNAFALRGFVGDANLPSNYLVNGFNAGRGFAGPRDLAGIESVEVLKGPRAALLGRGEPGGTINLVTKRPTFDPESEIRLSAGSFDTYRADADVDLVVADNIGLRLVGFYEDAESFRDTIETTKLGVYPSVAVQLTPRSKVVYDLEYTDQEVPFDRGVVAVENELGVIPIETFLGEPGNGPMDAEVIGHQFELQTDFSSNWSGLFGVNYRDTSLEGFDTAATLSGSRQFLFVDGENMSRERRFRDYDATYFVVRGEIAGEFSTGNLEHRILIGADMDEFENDQVFLRARGGGIQDGESPTDPTVAERLQVINIFDPVYGQFDLPTPSPLTDRMETQESVGIFIQDQISLTDRLDIRIGARYDDFSSKLNNRAADSVTEVSDTRVSPQFGIVYQVTDAVSLYAAYGENFRPLSGGLDPNTSVSTEAGVKFELRDGALVGTATVFLVEQENISTVDENFNATAIGEAQSTGFEFDLNGEIKEGLDLWFSYAYVDAQTENDFNDPDFGVTISAGQRLLNIPEHQLAVQLVKDFAVHGLPLRVGGGVTHVGDRLGQFGDFFGQGLGDFELPAYTVARAFAEYDLTEAVSLRADVDNLFDEEYYSNSYSQLWVEPGAPRNFRVSASFKF</sequence>
<keyword evidence="4 10" id="KW-1134">Transmembrane beta strand</keyword>
<dbReference type="InterPro" id="IPR000531">
    <property type="entry name" value="Beta-barrel_TonB"/>
</dbReference>
<keyword evidence="5 10" id="KW-0812">Transmembrane</keyword>
<keyword evidence="3 10" id="KW-0813">Transport</keyword>
<dbReference type="Pfam" id="PF07715">
    <property type="entry name" value="Plug"/>
    <property type="match status" value="1"/>
</dbReference>
<organism evidence="15 16">
    <name type="scientific">Parvularcula bermudensis (strain ATCC BAA-594 / HTCC2503 / KCTC 12087)</name>
    <dbReference type="NCBI Taxonomy" id="314260"/>
    <lineage>
        <taxon>Bacteria</taxon>
        <taxon>Pseudomonadati</taxon>
        <taxon>Pseudomonadota</taxon>
        <taxon>Alphaproteobacteria</taxon>
        <taxon>Parvularculales</taxon>
        <taxon>Parvularculaceae</taxon>
        <taxon>Parvularcula</taxon>
    </lineage>
</organism>
<evidence type="ECO:0000256" key="7">
    <source>
        <dbReference type="ARBA" id="ARBA00023136"/>
    </source>
</evidence>
<reference evidence="16" key="1">
    <citation type="submission" date="2010-08" db="EMBL/GenBank/DDBJ databases">
        <title>Genome sequence of Parvularcula bermudensis HTCC2503.</title>
        <authorList>
            <person name="Kang D.-M."/>
            <person name="Oh H.-M."/>
            <person name="Cho J.-C."/>
        </authorList>
    </citation>
    <scope>NUCLEOTIDE SEQUENCE [LARGE SCALE GENOMIC DNA]</scope>
    <source>
        <strain evidence="16">ATCC BAA-594 / HTCC2503 / KCTC 12087</strain>
    </source>
</reference>
<name>E0THX1_PARBH</name>
<dbReference type="PANTHER" id="PTHR32552:SF90">
    <property type="entry name" value="METAL-PSEUDOPALINE RECEPTOR CNTO"/>
    <property type="match status" value="1"/>
</dbReference>
<dbReference type="InterPro" id="IPR036942">
    <property type="entry name" value="Beta-barrel_TonB_sf"/>
</dbReference>
<dbReference type="OrthoDB" id="9760333at2"/>
<evidence type="ECO:0000256" key="8">
    <source>
        <dbReference type="ARBA" id="ARBA00023170"/>
    </source>
</evidence>
<comment type="similarity">
    <text evidence="2 10 11">Belongs to the TonB-dependent receptor family.</text>
</comment>
<dbReference type="EMBL" id="CP002156">
    <property type="protein sequence ID" value="ADM10782.1"/>
    <property type="molecule type" value="Genomic_DNA"/>
</dbReference>
<evidence type="ECO:0000256" key="9">
    <source>
        <dbReference type="ARBA" id="ARBA00023237"/>
    </source>
</evidence>
<evidence type="ECO:0000256" key="5">
    <source>
        <dbReference type="ARBA" id="ARBA00022692"/>
    </source>
</evidence>
<dbReference type="Gene3D" id="2.170.130.10">
    <property type="entry name" value="TonB-dependent receptor, plug domain"/>
    <property type="match status" value="1"/>
</dbReference>
<reference evidence="15 16" key="2">
    <citation type="journal article" date="2011" name="J. Bacteriol.">
        <title>Complete genome sequence of strain HTCC2503T of Parvularcula bermudensis, the type species of the order "Parvularculales" in the class Alphaproteobacteria.</title>
        <authorList>
            <person name="Oh H.M."/>
            <person name="Kang I."/>
            <person name="Vergin K.L."/>
            <person name="Kang D."/>
            <person name="Rhee K.H."/>
            <person name="Giovannoni S.J."/>
            <person name="Cho J.C."/>
        </authorList>
    </citation>
    <scope>NUCLEOTIDE SEQUENCE [LARGE SCALE GENOMIC DNA]</scope>
    <source>
        <strain evidence="16">ATCC BAA-594 / HTCC2503 / KCTC 12087</strain>
    </source>
</reference>
<keyword evidence="8 15" id="KW-0675">Receptor</keyword>
<dbReference type="GO" id="GO:0015344">
    <property type="term" value="F:siderophore uptake transmembrane transporter activity"/>
    <property type="evidence" value="ECO:0007669"/>
    <property type="project" value="TreeGrafter"/>
</dbReference>
<evidence type="ECO:0000256" key="3">
    <source>
        <dbReference type="ARBA" id="ARBA00022448"/>
    </source>
</evidence>
<dbReference type="GO" id="GO:0015891">
    <property type="term" value="P:siderophore transport"/>
    <property type="evidence" value="ECO:0007669"/>
    <property type="project" value="InterPro"/>
</dbReference>
<dbReference type="SUPFAM" id="SSF56935">
    <property type="entry name" value="Porins"/>
    <property type="match status" value="1"/>
</dbReference>
<dbReference type="GO" id="GO:0038023">
    <property type="term" value="F:signaling receptor activity"/>
    <property type="evidence" value="ECO:0007669"/>
    <property type="project" value="InterPro"/>
</dbReference>
<dbReference type="NCBIfam" id="TIGR01783">
    <property type="entry name" value="TonB-siderophor"/>
    <property type="match status" value="1"/>
</dbReference>
<keyword evidence="12" id="KW-0732">Signal</keyword>
<evidence type="ECO:0000256" key="4">
    <source>
        <dbReference type="ARBA" id="ARBA00022452"/>
    </source>
</evidence>
<dbReference type="PROSITE" id="PS52016">
    <property type="entry name" value="TONB_DEPENDENT_REC_3"/>
    <property type="match status" value="1"/>
</dbReference>
<dbReference type="Pfam" id="PF00593">
    <property type="entry name" value="TonB_dep_Rec_b-barrel"/>
    <property type="match status" value="1"/>
</dbReference>
<evidence type="ECO:0000256" key="11">
    <source>
        <dbReference type="RuleBase" id="RU003357"/>
    </source>
</evidence>
<dbReference type="CDD" id="cd01347">
    <property type="entry name" value="ligand_gated_channel"/>
    <property type="match status" value="1"/>
</dbReference>
<feature type="domain" description="TonB-dependent receptor plug" evidence="14">
    <location>
        <begin position="49"/>
        <end position="151"/>
    </location>
</feature>
<dbReference type="KEGG" id="pbr:PB2503_00055"/>
<evidence type="ECO:0000256" key="12">
    <source>
        <dbReference type="SAM" id="SignalP"/>
    </source>
</evidence>
<dbReference type="InterPro" id="IPR039426">
    <property type="entry name" value="TonB-dep_rcpt-like"/>
</dbReference>
<feature type="signal peptide" evidence="12">
    <location>
        <begin position="1"/>
        <end position="25"/>
    </location>
</feature>
<dbReference type="RefSeq" id="WP_013301756.1">
    <property type="nucleotide sequence ID" value="NC_014414.1"/>
</dbReference>
<evidence type="ECO:0000259" key="13">
    <source>
        <dbReference type="Pfam" id="PF00593"/>
    </source>
</evidence>
<dbReference type="GO" id="GO:0009279">
    <property type="term" value="C:cell outer membrane"/>
    <property type="evidence" value="ECO:0007669"/>
    <property type="project" value="UniProtKB-SubCell"/>
</dbReference>
<accession>E0THX1</accession>
<dbReference type="PANTHER" id="PTHR32552">
    <property type="entry name" value="FERRICHROME IRON RECEPTOR-RELATED"/>
    <property type="match status" value="1"/>
</dbReference>
<comment type="subcellular location">
    <subcellularLocation>
        <location evidence="1 10">Cell outer membrane</location>
        <topology evidence="1 10">Multi-pass membrane protein</topology>
    </subcellularLocation>
</comment>
<dbReference type="STRING" id="314260.PB2503_00055"/>
<dbReference type="AlphaFoldDB" id="E0THX1"/>
<dbReference type="Proteomes" id="UP000001302">
    <property type="component" value="Chromosome"/>
</dbReference>
<evidence type="ECO:0000256" key="6">
    <source>
        <dbReference type="ARBA" id="ARBA00023077"/>
    </source>
</evidence>
<feature type="domain" description="TonB-dependent receptor-like beta-barrel" evidence="13">
    <location>
        <begin position="225"/>
        <end position="682"/>
    </location>
</feature>
<evidence type="ECO:0000256" key="1">
    <source>
        <dbReference type="ARBA" id="ARBA00004571"/>
    </source>
</evidence>
<evidence type="ECO:0000259" key="14">
    <source>
        <dbReference type="Pfam" id="PF07715"/>
    </source>
</evidence>
<dbReference type="eggNOG" id="COG4773">
    <property type="taxonomic scope" value="Bacteria"/>
</dbReference>